<dbReference type="GeneID" id="106171949"/>
<reference evidence="4" key="1">
    <citation type="submission" date="2025-08" db="UniProtKB">
        <authorList>
            <consortium name="RefSeq"/>
        </authorList>
    </citation>
    <scope>IDENTIFICATION</scope>
    <source>
        <tissue evidence="4">Gonads</tissue>
    </source>
</reference>
<gene>
    <name evidence="4" type="primary">LOC106171949</name>
</gene>
<feature type="region of interest" description="Disordered" evidence="1">
    <location>
        <begin position="40"/>
        <end position="62"/>
    </location>
</feature>
<name>A0A1S3JC05_LINAN</name>
<protein>
    <submittedName>
        <fullName evidence="4">Uncharacterized protein LOC106171949</fullName>
    </submittedName>
</protein>
<keyword evidence="3" id="KW-1185">Reference proteome</keyword>
<evidence type="ECO:0000256" key="2">
    <source>
        <dbReference type="SAM" id="SignalP"/>
    </source>
</evidence>
<dbReference type="KEGG" id="lak:106171949"/>
<evidence type="ECO:0000313" key="3">
    <source>
        <dbReference type="Proteomes" id="UP000085678"/>
    </source>
</evidence>
<evidence type="ECO:0000256" key="1">
    <source>
        <dbReference type="SAM" id="MobiDB-lite"/>
    </source>
</evidence>
<proteinExistence type="predicted"/>
<organism evidence="3 4">
    <name type="scientific">Lingula anatina</name>
    <name type="common">Brachiopod</name>
    <name type="synonym">Lingula unguis</name>
    <dbReference type="NCBI Taxonomy" id="7574"/>
    <lineage>
        <taxon>Eukaryota</taxon>
        <taxon>Metazoa</taxon>
        <taxon>Spiralia</taxon>
        <taxon>Lophotrochozoa</taxon>
        <taxon>Brachiopoda</taxon>
        <taxon>Linguliformea</taxon>
        <taxon>Lingulata</taxon>
        <taxon>Lingulida</taxon>
        <taxon>Linguloidea</taxon>
        <taxon>Lingulidae</taxon>
        <taxon>Lingula</taxon>
    </lineage>
</organism>
<dbReference type="RefSeq" id="XP_013407937.1">
    <property type="nucleotide sequence ID" value="XM_013552483.1"/>
</dbReference>
<sequence>MRIVLLLCMLCAVVSATSAGDRENTLKKLLLRLLDEETDKSSEHSKTEEKDDAKEKEEVDDHDEDLTLRGLIGLEEYLKCHKCEKKDIHTRPLYCRVSEKNVESGEFEVCEVSQRIIHSGQRFQNCKRKEGSKCTGEVKECESKRCVLTSGCNGPITCEVYTKKCRNVC</sequence>
<accession>A0A1S3JC05</accession>
<dbReference type="AlphaFoldDB" id="A0A1S3JC05"/>
<dbReference type="Proteomes" id="UP000085678">
    <property type="component" value="Unplaced"/>
</dbReference>
<evidence type="ECO:0000313" key="4">
    <source>
        <dbReference type="RefSeq" id="XP_013407937.1"/>
    </source>
</evidence>
<dbReference type="InParanoid" id="A0A1S3JC05"/>
<feature type="chain" id="PRO_5010295476" evidence="2">
    <location>
        <begin position="17"/>
        <end position="169"/>
    </location>
</feature>
<keyword evidence="2" id="KW-0732">Signal</keyword>
<feature type="compositionally biased region" description="Basic and acidic residues" evidence="1">
    <location>
        <begin position="40"/>
        <end position="59"/>
    </location>
</feature>
<feature type="signal peptide" evidence="2">
    <location>
        <begin position="1"/>
        <end position="16"/>
    </location>
</feature>